<gene>
    <name evidence="1" type="ORF">ODALV1_LOCUS7021</name>
</gene>
<sequence>MGLNLKRGFSIGTYQVAFVTACCFVSAAFALQCYHCPYESADPGTKNPANCVGGNKGLLKECKEEVKDPRCISVAIENSPNITFRDCWRGAAIPSDLECGVMKTYNSTQEYGNTDLCVCNSDGCIPDKESSKSFSNWVHSPRYLLKFVVIVIFVLALN</sequence>
<proteinExistence type="predicted"/>
<protein>
    <recommendedName>
        <fullName evidence="3">Protein quiver</fullName>
    </recommendedName>
</protein>
<comment type="caution">
    <text evidence="1">The sequence shown here is derived from an EMBL/GenBank/DDBJ whole genome shotgun (WGS) entry which is preliminary data.</text>
</comment>
<keyword evidence="2" id="KW-1185">Reference proteome</keyword>
<reference evidence="1 2" key="1">
    <citation type="submission" date="2024-08" db="EMBL/GenBank/DDBJ databases">
        <authorList>
            <person name="Cucini C."/>
            <person name="Frati F."/>
        </authorList>
    </citation>
    <scope>NUCLEOTIDE SEQUENCE [LARGE SCALE GENOMIC DNA]</scope>
</reference>
<dbReference type="Proteomes" id="UP001642540">
    <property type="component" value="Unassembled WGS sequence"/>
</dbReference>
<accession>A0ABP1Q6A2</accession>
<evidence type="ECO:0008006" key="3">
    <source>
        <dbReference type="Google" id="ProtNLM"/>
    </source>
</evidence>
<evidence type="ECO:0000313" key="1">
    <source>
        <dbReference type="EMBL" id="CAL8088331.1"/>
    </source>
</evidence>
<evidence type="ECO:0000313" key="2">
    <source>
        <dbReference type="Proteomes" id="UP001642540"/>
    </source>
</evidence>
<dbReference type="PROSITE" id="PS51257">
    <property type="entry name" value="PROKAR_LIPOPROTEIN"/>
    <property type="match status" value="1"/>
</dbReference>
<name>A0ABP1Q6A2_9HEXA</name>
<organism evidence="1 2">
    <name type="scientific">Orchesella dallaii</name>
    <dbReference type="NCBI Taxonomy" id="48710"/>
    <lineage>
        <taxon>Eukaryota</taxon>
        <taxon>Metazoa</taxon>
        <taxon>Ecdysozoa</taxon>
        <taxon>Arthropoda</taxon>
        <taxon>Hexapoda</taxon>
        <taxon>Collembola</taxon>
        <taxon>Entomobryomorpha</taxon>
        <taxon>Entomobryoidea</taxon>
        <taxon>Orchesellidae</taxon>
        <taxon>Orchesellinae</taxon>
        <taxon>Orchesella</taxon>
    </lineage>
</organism>
<dbReference type="EMBL" id="CAXLJM020000022">
    <property type="protein sequence ID" value="CAL8088331.1"/>
    <property type="molecule type" value="Genomic_DNA"/>
</dbReference>